<dbReference type="AlphaFoldDB" id="A0A2H3TBJ2"/>
<feature type="compositionally biased region" description="Acidic residues" evidence="1">
    <location>
        <begin position="27"/>
        <end position="41"/>
    </location>
</feature>
<reference evidence="3" key="1">
    <citation type="submission" date="2016-09" db="EMBL/GenBank/DDBJ databases">
        <authorList>
            <person name="Guldener U."/>
        </authorList>
    </citation>
    <scope>NUCLEOTIDE SEQUENCE [LARGE SCALE GENOMIC DNA]</scope>
    <source>
        <strain evidence="3">V64-1</strain>
    </source>
</reference>
<protein>
    <submittedName>
        <fullName evidence="2">Uncharacterized protein</fullName>
    </submittedName>
</protein>
<evidence type="ECO:0000313" key="3">
    <source>
        <dbReference type="Proteomes" id="UP000219369"/>
    </source>
</evidence>
<evidence type="ECO:0000256" key="1">
    <source>
        <dbReference type="SAM" id="MobiDB-lite"/>
    </source>
</evidence>
<dbReference type="OrthoDB" id="3522001at2759"/>
<accession>A0A2H3TBJ2</accession>
<dbReference type="EMBL" id="FMJY01000005">
    <property type="protein sequence ID" value="SCO86128.1"/>
    <property type="molecule type" value="Genomic_DNA"/>
</dbReference>
<sequence length="91" mass="10220">MQAEYCDRCLKKGVNRVGDREDIREDNAEDEGEDEEEDNNDEAERVPAVTIVNRLKENIQEESRRIIKLYGWLDQTMSAAGSAVCCIAGAA</sequence>
<dbReference type="Proteomes" id="UP000219369">
    <property type="component" value="Unassembled WGS sequence"/>
</dbReference>
<name>A0A2H3TBJ2_FUSOX</name>
<feature type="region of interest" description="Disordered" evidence="1">
    <location>
        <begin position="20"/>
        <end position="46"/>
    </location>
</feature>
<organism evidence="2 3">
    <name type="scientific">Fusarium oxysporum</name>
    <name type="common">Fusarium vascular wilt</name>
    <dbReference type="NCBI Taxonomy" id="5507"/>
    <lineage>
        <taxon>Eukaryota</taxon>
        <taxon>Fungi</taxon>
        <taxon>Dikarya</taxon>
        <taxon>Ascomycota</taxon>
        <taxon>Pezizomycotina</taxon>
        <taxon>Sordariomycetes</taxon>
        <taxon>Hypocreomycetidae</taxon>
        <taxon>Hypocreales</taxon>
        <taxon>Nectriaceae</taxon>
        <taxon>Fusarium</taxon>
        <taxon>Fusarium oxysporum species complex</taxon>
    </lineage>
</organism>
<evidence type="ECO:0000313" key="2">
    <source>
        <dbReference type="EMBL" id="SCO86128.1"/>
    </source>
</evidence>
<gene>
    <name evidence="2" type="ORF">FRV6_10255</name>
</gene>
<proteinExistence type="predicted"/>
<dbReference type="VEuPathDB" id="FungiDB:FOZG_18389"/>